<gene>
    <name evidence="1" type="ORF">D5F51_18060</name>
</gene>
<accession>A0ABX5R4P3</accession>
<evidence type="ECO:0000313" key="1">
    <source>
        <dbReference type="EMBL" id="QAX80271.1"/>
    </source>
</evidence>
<organism evidence="1 2">
    <name type="scientific">Yersinia hibernica</name>
    <dbReference type="NCBI Taxonomy" id="2339259"/>
    <lineage>
        <taxon>Bacteria</taxon>
        <taxon>Pseudomonadati</taxon>
        <taxon>Pseudomonadota</taxon>
        <taxon>Gammaproteobacteria</taxon>
        <taxon>Enterobacterales</taxon>
        <taxon>Yersiniaceae</taxon>
        <taxon>Yersinia</taxon>
    </lineage>
</organism>
<name>A0ABX5R4P3_9GAMM</name>
<keyword evidence="2" id="KW-1185">Reference proteome</keyword>
<proteinExistence type="predicted"/>
<dbReference type="Proteomes" id="UP000288804">
    <property type="component" value="Chromosome"/>
</dbReference>
<reference evidence="2" key="1">
    <citation type="submission" date="2018-09" db="EMBL/GenBank/DDBJ databases">
        <title>Yersinia hibernicus sp. nov.</title>
        <authorList>
            <person name="Nguyen S.V."/>
            <person name="Mundanda D.M."/>
            <person name="Anes J."/>
            <person name="Fanning S."/>
        </authorList>
    </citation>
    <scope>NUCLEOTIDE SEQUENCE [LARGE SCALE GENOMIC DNA]</scope>
    <source>
        <strain evidence="2">CFS1934</strain>
    </source>
</reference>
<evidence type="ECO:0000313" key="2">
    <source>
        <dbReference type="Proteomes" id="UP000288804"/>
    </source>
</evidence>
<dbReference type="EMBL" id="CP032487">
    <property type="protein sequence ID" value="QAX80271.1"/>
    <property type="molecule type" value="Genomic_DNA"/>
</dbReference>
<sequence length="456" mass="52348">MSATQRVHYFTVQECKRVFMSPDYGIVRFGDMIANAHEYGLSKVYVAGISVEHLPLYYRQFFFTETYFSAGEFLCDFWSQHYSNEYAGGISGKPNVLVIDRRLEDCLDTVFFEWLDKEGIMYRYSASGDKKFSSTVRYHQRYPHIFTYREATPASVPNSREPWPLQLNVLNAKEASHTSLRGHLSPAVRKVIAEIYPNDFRPELPTMPPVNDDFLVKENLLRVASSNDVELNSVVWYPARAEPFSYGFAVNNSEILQEEEAASAIWQKEMLIALQCLESQFDGVARELTGRFGNNNYPDILNKIKKNNYRTLLPLSGVEQDVLFGFLGLKTKKLAGNTLYNISKIGVADMVILWDHITDGGGQRQSFEIRPRKGIDDPAYRLFAVIGYHSCYFLFSHRTSRSCNALDSGRCINYESAQPFLVRHLDYRKMLNCAIKGKIETFASVLKTYLDIYPEY</sequence>
<dbReference type="RefSeq" id="WP_129198207.1">
    <property type="nucleotide sequence ID" value="NZ_CP032487.1"/>
</dbReference>
<protein>
    <submittedName>
        <fullName evidence="1">Uncharacterized protein</fullName>
    </submittedName>
</protein>